<name>A0AAE1MWV2_9FABA</name>
<evidence type="ECO:0000256" key="3">
    <source>
        <dbReference type="ARBA" id="ARBA00022737"/>
    </source>
</evidence>
<dbReference type="Pfam" id="PF00931">
    <property type="entry name" value="NB-ARC"/>
    <property type="match status" value="1"/>
</dbReference>
<keyword evidence="6" id="KW-0067">ATP-binding</keyword>
<proteinExistence type="inferred from homology"/>
<dbReference type="InterPro" id="IPR032675">
    <property type="entry name" value="LRR_dom_sf"/>
</dbReference>
<feature type="domain" description="Disease resistance protein At4g27190-like leucine-rich repeats" evidence="10">
    <location>
        <begin position="991"/>
        <end position="1087"/>
    </location>
</feature>
<evidence type="ECO:0000256" key="1">
    <source>
        <dbReference type="ARBA" id="ARBA00008894"/>
    </source>
</evidence>
<evidence type="ECO:0000259" key="10">
    <source>
        <dbReference type="Pfam" id="PF23247"/>
    </source>
</evidence>
<comment type="caution">
    <text evidence="11">The sequence shown here is derived from an EMBL/GenBank/DDBJ whole genome shotgun (WGS) entry which is preliminary data.</text>
</comment>
<feature type="domain" description="Disease resistance protein At4g27190-like leucine-rich repeats" evidence="10">
    <location>
        <begin position="848"/>
        <end position="958"/>
    </location>
</feature>
<dbReference type="InterPro" id="IPR027417">
    <property type="entry name" value="P-loop_NTPase"/>
</dbReference>
<dbReference type="InterPro" id="IPR002182">
    <property type="entry name" value="NB-ARC"/>
</dbReference>
<feature type="coiled-coil region" evidence="7">
    <location>
        <begin position="33"/>
        <end position="88"/>
    </location>
</feature>
<keyword evidence="12" id="KW-1185">Reference proteome</keyword>
<dbReference type="InterPro" id="IPR050905">
    <property type="entry name" value="Plant_NBS-LRR"/>
</dbReference>
<evidence type="ECO:0000256" key="2">
    <source>
        <dbReference type="ARBA" id="ARBA00022614"/>
    </source>
</evidence>
<dbReference type="PANTHER" id="PTHR33463:SF204">
    <property type="entry name" value="NB-ARC DOMAIN-CONTAINING PROTEIN"/>
    <property type="match status" value="1"/>
</dbReference>
<dbReference type="Gene3D" id="1.10.8.430">
    <property type="entry name" value="Helical domain of apoptotic protease-activating factors"/>
    <property type="match status" value="1"/>
</dbReference>
<feature type="region of interest" description="Disordered" evidence="8">
    <location>
        <begin position="1271"/>
        <end position="1295"/>
    </location>
</feature>
<evidence type="ECO:0000313" key="11">
    <source>
        <dbReference type="EMBL" id="KAK4278753.1"/>
    </source>
</evidence>
<organism evidence="11 12">
    <name type="scientific">Acacia crassicarpa</name>
    <name type="common">northern wattle</name>
    <dbReference type="NCBI Taxonomy" id="499986"/>
    <lineage>
        <taxon>Eukaryota</taxon>
        <taxon>Viridiplantae</taxon>
        <taxon>Streptophyta</taxon>
        <taxon>Embryophyta</taxon>
        <taxon>Tracheophyta</taxon>
        <taxon>Spermatophyta</taxon>
        <taxon>Magnoliopsida</taxon>
        <taxon>eudicotyledons</taxon>
        <taxon>Gunneridae</taxon>
        <taxon>Pentapetalae</taxon>
        <taxon>rosids</taxon>
        <taxon>fabids</taxon>
        <taxon>Fabales</taxon>
        <taxon>Fabaceae</taxon>
        <taxon>Caesalpinioideae</taxon>
        <taxon>mimosoid clade</taxon>
        <taxon>Acacieae</taxon>
        <taxon>Acacia</taxon>
    </lineage>
</organism>
<comment type="similarity">
    <text evidence="1">Belongs to the disease resistance NB-LRR family.</text>
</comment>
<evidence type="ECO:0000313" key="12">
    <source>
        <dbReference type="Proteomes" id="UP001293593"/>
    </source>
</evidence>
<dbReference type="GO" id="GO:0006952">
    <property type="term" value="P:defense response"/>
    <property type="evidence" value="ECO:0007669"/>
    <property type="project" value="UniProtKB-KW"/>
</dbReference>
<keyword evidence="3" id="KW-0677">Repeat</keyword>
<dbReference type="SUPFAM" id="SSF52540">
    <property type="entry name" value="P-loop containing nucleoside triphosphate hydrolases"/>
    <property type="match status" value="1"/>
</dbReference>
<evidence type="ECO:0000256" key="4">
    <source>
        <dbReference type="ARBA" id="ARBA00022741"/>
    </source>
</evidence>
<dbReference type="Gene3D" id="1.10.10.10">
    <property type="entry name" value="Winged helix-like DNA-binding domain superfamily/Winged helix DNA-binding domain"/>
    <property type="match status" value="1"/>
</dbReference>
<dbReference type="FunFam" id="3.40.50.300:FF:001091">
    <property type="entry name" value="Probable disease resistance protein At1g61300"/>
    <property type="match status" value="1"/>
</dbReference>
<evidence type="ECO:0000256" key="6">
    <source>
        <dbReference type="ARBA" id="ARBA00022840"/>
    </source>
</evidence>
<accession>A0AAE1MWV2</accession>
<evidence type="ECO:0000256" key="5">
    <source>
        <dbReference type="ARBA" id="ARBA00022821"/>
    </source>
</evidence>
<keyword evidence="7" id="KW-0175">Coiled coil</keyword>
<dbReference type="EMBL" id="JAWXYG010000003">
    <property type="protein sequence ID" value="KAK4278753.1"/>
    <property type="molecule type" value="Genomic_DNA"/>
</dbReference>
<keyword evidence="2" id="KW-0433">Leucine-rich repeat</keyword>
<dbReference type="InterPro" id="IPR042197">
    <property type="entry name" value="Apaf_helical"/>
</dbReference>
<dbReference type="SUPFAM" id="SSF52058">
    <property type="entry name" value="L domain-like"/>
    <property type="match status" value="2"/>
</dbReference>
<dbReference type="Pfam" id="PF23247">
    <property type="entry name" value="LRR_RPS2"/>
    <property type="match status" value="2"/>
</dbReference>
<dbReference type="PRINTS" id="PR00364">
    <property type="entry name" value="DISEASERSIST"/>
</dbReference>
<dbReference type="Gene3D" id="3.80.10.10">
    <property type="entry name" value="Ribonuclease Inhibitor"/>
    <property type="match status" value="3"/>
</dbReference>
<evidence type="ECO:0008006" key="13">
    <source>
        <dbReference type="Google" id="ProtNLM"/>
    </source>
</evidence>
<evidence type="ECO:0000256" key="8">
    <source>
        <dbReference type="SAM" id="MobiDB-lite"/>
    </source>
</evidence>
<evidence type="ECO:0000259" key="9">
    <source>
        <dbReference type="Pfam" id="PF00931"/>
    </source>
</evidence>
<keyword evidence="5" id="KW-0611">Plant defense</keyword>
<dbReference type="GO" id="GO:0005524">
    <property type="term" value="F:ATP binding"/>
    <property type="evidence" value="ECO:0007669"/>
    <property type="project" value="UniProtKB-KW"/>
</dbReference>
<reference evidence="11" key="1">
    <citation type="submission" date="2023-10" db="EMBL/GenBank/DDBJ databases">
        <title>Chromosome-level genome of the transformable northern wattle, Acacia crassicarpa.</title>
        <authorList>
            <person name="Massaro I."/>
            <person name="Sinha N.R."/>
            <person name="Poethig S."/>
            <person name="Leichty A.R."/>
        </authorList>
    </citation>
    <scope>NUCLEOTIDE SEQUENCE</scope>
    <source>
        <strain evidence="11">Acra3RX</strain>
        <tissue evidence="11">Leaf</tissue>
    </source>
</reference>
<evidence type="ECO:0000256" key="7">
    <source>
        <dbReference type="SAM" id="Coils"/>
    </source>
</evidence>
<gene>
    <name evidence="11" type="ORF">QN277_016555</name>
</gene>
<dbReference type="GO" id="GO:0043531">
    <property type="term" value="F:ADP binding"/>
    <property type="evidence" value="ECO:0007669"/>
    <property type="project" value="InterPro"/>
</dbReference>
<dbReference type="InterPro" id="IPR057135">
    <property type="entry name" value="At4g27190-like_LRR"/>
</dbReference>
<dbReference type="PANTHER" id="PTHR33463">
    <property type="entry name" value="NB-ARC DOMAIN-CONTAINING PROTEIN-RELATED"/>
    <property type="match status" value="1"/>
</dbReference>
<dbReference type="Gene3D" id="3.40.50.300">
    <property type="entry name" value="P-loop containing nucleotide triphosphate hydrolases"/>
    <property type="match status" value="1"/>
</dbReference>
<dbReference type="InterPro" id="IPR036388">
    <property type="entry name" value="WH-like_DNA-bd_sf"/>
</dbReference>
<sequence>MDAVVSVATTILEKLVDEAILQACYPFRFNKYVKELEIEKENLQSKIHEVQDRAKDAKKKTHKVVHEVESWLNKANSLMAKVADLQEKTKGNKTSCLKLCPNLINRHNLAKLLEEKTNDIKTHNQVQFSEFSRLATLVGINYFPSQDFVDFDSRKVAYNSLLRAFKDDGIHMIGLYGMGGSGKTTLVKEVGKEAENFFDKVFFVVVSNSFDVRKIQTKIASGLNLEMKEEENLERAQRLFMRLSRGERFLIILDDVWEKLDLMDIGIPTAKNQMGCTTLITTRKLHVCEWMSCQEIIPLEGLNENESWDLFQKHAGLFDDLSNNLKDMAQNITKVCDGLPIAIEAVANTLKTKPHDEWVEALKILRNPSWIDIEDGLKSTYGCLQLSYDNLENEVVKSLFLLCSMYPEDYEIPIVELTIIGLGLGLVGEIPSYRVGIQLINKAIKKLIDSCLLQKVANQNSGGDIKMHDLVRDVAKWIANKENKLIMGSLKEGVIMEDHVVRYLWFEEVDKCPSKLNCPKLEFLHISIHSESSVTIPKDFFNGTKNLRVLTLANPTYKRDLALQLPISLHLINNLCCMTLYQWVLGDISFIGILERLESLTIWGCSFDELPTCIIQQKQLRLLRLCNCKIQRNPFEVMGRCSQLEVLYFFHNIGKNWEDQNNNSAKFFNKISTTTLGMESYCIQFGNIGENCHTWENYVFAKDFGHDKSFVARGLYIEDFESCISIGKSKDMMRRAKTLSLRRTPESLKNIIPDLWQSIGGGMNELTCLALHDSDGIECVIGLLNPSQVGIISNLTHLTLTKVKHLKTLHSGQPPQGLFANLEELYIDRCDSLEHILTEDAKEIVDANDYQSYKNAFPKLKSLYIGKCKKLEYLMPISFAKSVKQLKALLVFENNELRSIFGPSSEDMNPNKPQTIEFPALKHLELDSLPNIISICPQNYHPTWFSLKSFSLKNCPLLYIKSIIHWVACGGLRHEYNHLTSEDLLKVVMASVESLERLVLCNHEVEIVFDVEQLSTNGQQVNSKLSRLRFFELPQLTHIWRGTKNCLLLQHLNRLLVVSCGNLKQVFPSSILKSLPQLMELHIEDCKELEEIIGEEDDQNVSNSSCKIIFPKLITICIKCCHKLKCVLPNTSACGAIPNLRALYIENAPALEQVFEHEQHDTTLEYVLLWNLPSLTSVAPSIDMQTIKYIVVKQCPKLSLTSSITPQELLKQVSEGYFPGNYKFETRLKNIIKSLNDSSKETMQRINCQETGGQTNDQKLTINATSNLIENNRESEDRRTHEQEMSKEKSVEGRVEECTTSKHVQIVTSLAHLEPASSTKSVNQIMPALEISTVMPTSSPQSQSISKQLGTNLVDISIHQTPSDQVELVYTTSTNQFESKYQQQQSLAKNEVSKKVIPHEIINS</sequence>
<keyword evidence="4" id="KW-0547">Nucleotide-binding</keyword>
<dbReference type="Proteomes" id="UP001293593">
    <property type="component" value="Unassembled WGS sequence"/>
</dbReference>
<protein>
    <recommendedName>
        <fullName evidence="13">Disease resistance protein</fullName>
    </recommendedName>
</protein>
<feature type="domain" description="NB-ARC" evidence="9">
    <location>
        <begin position="166"/>
        <end position="315"/>
    </location>
</feature>